<dbReference type="SUPFAM" id="SSF52833">
    <property type="entry name" value="Thioredoxin-like"/>
    <property type="match status" value="1"/>
</dbReference>
<dbReference type="AlphaFoldDB" id="L7LBE3"/>
<keyword evidence="3" id="KW-1185">Reference proteome</keyword>
<dbReference type="GO" id="GO:0016491">
    <property type="term" value="F:oxidoreductase activity"/>
    <property type="evidence" value="ECO:0007669"/>
    <property type="project" value="InterPro"/>
</dbReference>
<dbReference type="Proteomes" id="UP000053405">
    <property type="component" value="Unassembled WGS sequence"/>
</dbReference>
<dbReference type="Pfam" id="PF01323">
    <property type="entry name" value="DSBA"/>
    <property type="match status" value="1"/>
</dbReference>
<evidence type="ECO:0000313" key="2">
    <source>
        <dbReference type="EMBL" id="GAC58244.1"/>
    </source>
</evidence>
<dbReference type="PANTHER" id="PTHR13887">
    <property type="entry name" value="GLUTATHIONE S-TRANSFERASE KAPPA"/>
    <property type="match status" value="1"/>
</dbReference>
<dbReference type="CDD" id="cd03024">
    <property type="entry name" value="DsbA_FrnE"/>
    <property type="match status" value="1"/>
</dbReference>
<feature type="domain" description="DSBA-like thioredoxin" evidence="1">
    <location>
        <begin position="7"/>
        <end position="211"/>
    </location>
</feature>
<accession>L7LBE3</accession>
<gene>
    <name evidence="2" type="ORF">GOHSU_35_00390</name>
</gene>
<proteinExistence type="predicted"/>
<evidence type="ECO:0000313" key="3">
    <source>
        <dbReference type="Proteomes" id="UP000053405"/>
    </source>
</evidence>
<dbReference type="InterPro" id="IPR001853">
    <property type="entry name" value="DSBA-like_thioredoxin_dom"/>
</dbReference>
<name>L7LBE3_9ACTN</name>
<reference evidence="2 3" key="1">
    <citation type="submission" date="2012-12" db="EMBL/GenBank/DDBJ databases">
        <title>Whole genome shotgun sequence of Gordonia hirsuta NBRC 16056.</title>
        <authorList>
            <person name="Isaki-Nakamura S."/>
            <person name="Hosoyama A."/>
            <person name="Tsuchikane K."/>
            <person name="Katsumata H."/>
            <person name="Baba S."/>
            <person name="Yamazaki S."/>
            <person name="Fujita N."/>
        </authorList>
    </citation>
    <scope>NUCLEOTIDE SEQUENCE [LARGE SCALE GENOMIC DNA]</scope>
    <source>
        <strain evidence="2 3">NBRC 16056</strain>
    </source>
</reference>
<dbReference type="EMBL" id="BANT01000035">
    <property type="protein sequence ID" value="GAC58244.1"/>
    <property type="molecule type" value="Genomic_DNA"/>
</dbReference>
<dbReference type="PANTHER" id="PTHR13887:SF41">
    <property type="entry name" value="THIOREDOXIN SUPERFAMILY PROTEIN"/>
    <property type="match status" value="1"/>
</dbReference>
<protein>
    <recommendedName>
        <fullName evidence="1">DSBA-like thioredoxin domain-containing protein</fullName>
    </recommendedName>
</protein>
<comment type="caution">
    <text evidence="2">The sequence shown here is derived from an EMBL/GenBank/DDBJ whole genome shotgun (WGS) entry which is preliminary data.</text>
</comment>
<dbReference type="STRING" id="1121927.GOHSU_35_00390"/>
<sequence>MTHTPMTVEIWSDINCPFCYLGVHQFLEGLGGFDHRDDVEVIHRSFELDPTQMRGASGDVVAHLADKYGFTLEQAAEGERQLAEKAAEFGLPYISSGRDYGDSFDMHRLVHFAAETGRSEDMLLALLHANFGDERPLFGNPERLVQVAVDEGFDEAAVREVLADPDRYAEQVRTDENLARELKCQGVPYFVLDRHFVISGAQPAEVYADALRQGWEHHTGTESGD</sequence>
<dbReference type="Gene3D" id="3.40.30.10">
    <property type="entry name" value="Glutaredoxin"/>
    <property type="match status" value="1"/>
</dbReference>
<evidence type="ECO:0000259" key="1">
    <source>
        <dbReference type="Pfam" id="PF01323"/>
    </source>
</evidence>
<dbReference type="InterPro" id="IPR036249">
    <property type="entry name" value="Thioredoxin-like_sf"/>
</dbReference>
<dbReference type="eggNOG" id="COG2761">
    <property type="taxonomic scope" value="Bacteria"/>
</dbReference>
<organism evidence="2 3">
    <name type="scientific">Gordonia hirsuta DSM 44140 = NBRC 16056</name>
    <dbReference type="NCBI Taxonomy" id="1121927"/>
    <lineage>
        <taxon>Bacteria</taxon>
        <taxon>Bacillati</taxon>
        <taxon>Actinomycetota</taxon>
        <taxon>Actinomycetes</taxon>
        <taxon>Mycobacteriales</taxon>
        <taxon>Gordoniaceae</taxon>
        <taxon>Gordonia</taxon>
    </lineage>
</organism>